<feature type="domain" description="Ribose-phosphate pyrophosphokinase N-terminal" evidence="18">
    <location>
        <begin position="5"/>
        <end position="141"/>
    </location>
</feature>
<dbReference type="Pfam" id="PF13793">
    <property type="entry name" value="Pribosyltran_N"/>
    <property type="match status" value="1"/>
</dbReference>
<dbReference type="GO" id="GO:0000287">
    <property type="term" value="F:magnesium ion binding"/>
    <property type="evidence" value="ECO:0007669"/>
    <property type="project" value="InterPro"/>
</dbReference>
<dbReference type="GO" id="GO:0005737">
    <property type="term" value="C:cytoplasm"/>
    <property type="evidence" value="ECO:0007669"/>
    <property type="project" value="UniProtKB-SubCell"/>
</dbReference>
<keyword evidence="20" id="KW-1185">Reference proteome</keyword>
<comment type="similarity">
    <text evidence="3">Belongs to the ribose-phosphate pyrophosphokinase family.</text>
</comment>
<feature type="compositionally biased region" description="Low complexity" evidence="17">
    <location>
        <begin position="282"/>
        <end position="312"/>
    </location>
</feature>
<comment type="pathway">
    <text evidence="2">Metabolic intermediate biosynthesis; 5-phospho-alpha-D-ribose 1-diphosphate biosynthesis; 5-phospho-alpha-D-ribose 1-diphosphate from D-ribose 5-phosphate (route I): step 1/1.</text>
</comment>
<dbReference type="GO" id="GO:0002189">
    <property type="term" value="C:ribose phosphate diphosphokinase complex"/>
    <property type="evidence" value="ECO:0007669"/>
    <property type="project" value="TreeGrafter"/>
</dbReference>
<keyword evidence="5" id="KW-0963">Cytoplasm</keyword>
<organism evidence="19 20">
    <name type="scientific">Pseudocercospora eumusae</name>
    <dbReference type="NCBI Taxonomy" id="321146"/>
    <lineage>
        <taxon>Eukaryota</taxon>
        <taxon>Fungi</taxon>
        <taxon>Dikarya</taxon>
        <taxon>Ascomycota</taxon>
        <taxon>Pezizomycotina</taxon>
        <taxon>Dothideomycetes</taxon>
        <taxon>Dothideomycetidae</taxon>
        <taxon>Mycosphaerellales</taxon>
        <taxon>Mycosphaerellaceae</taxon>
        <taxon>Pseudocercospora</taxon>
    </lineage>
</organism>
<evidence type="ECO:0000256" key="4">
    <source>
        <dbReference type="ARBA" id="ARBA00013247"/>
    </source>
</evidence>
<evidence type="ECO:0000256" key="10">
    <source>
        <dbReference type="ARBA" id="ARBA00022741"/>
    </source>
</evidence>
<dbReference type="SUPFAM" id="SSF53271">
    <property type="entry name" value="PRTase-like"/>
    <property type="match status" value="2"/>
</dbReference>
<feature type="compositionally biased region" description="Polar residues" evidence="17">
    <location>
        <begin position="405"/>
        <end position="417"/>
    </location>
</feature>
<dbReference type="GO" id="GO:0004749">
    <property type="term" value="F:ribose phosphate diphosphokinase activity"/>
    <property type="evidence" value="ECO:0007669"/>
    <property type="project" value="UniProtKB-EC"/>
</dbReference>
<comment type="caution">
    <text evidence="19">The sequence shown here is derived from an EMBL/GenBank/DDBJ whole genome shotgun (WGS) entry which is preliminary data.</text>
</comment>
<comment type="catalytic activity">
    <reaction evidence="15">
        <text>D-ribose 5-phosphate + ATP = 5-phospho-alpha-D-ribose 1-diphosphate + AMP + H(+)</text>
        <dbReference type="Rhea" id="RHEA:15609"/>
        <dbReference type="ChEBI" id="CHEBI:15378"/>
        <dbReference type="ChEBI" id="CHEBI:30616"/>
        <dbReference type="ChEBI" id="CHEBI:58017"/>
        <dbReference type="ChEBI" id="CHEBI:78346"/>
        <dbReference type="ChEBI" id="CHEBI:456215"/>
        <dbReference type="EC" id="2.7.6.1"/>
    </reaction>
</comment>
<dbReference type="SMART" id="SM01400">
    <property type="entry name" value="Pribosyltran_N"/>
    <property type="match status" value="1"/>
</dbReference>
<comment type="subcellular location">
    <subcellularLocation>
        <location evidence="1">Cytoplasm</location>
    </subcellularLocation>
</comment>
<feature type="compositionally biased region" description="Basic and acidic residues" evidence="17">
    <location>
        <begin position="263"/>
        <end position="276"/>
    </location>
</feature>
<dbReference type="EMBL" id="LFZN01000322">
    <property type="protein sequence ID" value="KXS94132.1"/>
    <property type="molecule type" value="Genomic_DNA"/>
</dbReference>
<evidence type="ECO:0000256" key="6">
    <source>
        <dbReference type="ARBA" id="ARBA00022553"/>
    </source>
</evidence>
<evidence type="ECO:0000256" key="13">
    <source>
        <dbReference type="ARBA" id="ARBA00022842"/>
    </source>
</evidence>
<dbReference type="InterPro" id="IPR029057">
    <property type="entry name" value="PRTase-like"/>
</dbReference>
<dbReference type="FunFam" id="3.40.50.2020:FF:000043">
    <property type="entry name" value="Ribose-phosphate pyrophosphokinase 1"/>
    <property type="match status" value="1"/>
</dbReference>
<dbReference type="GO" id="GO:0006164">
    <property type="term" value="P:purine nucleotide biosynthetic process"/>
    <property type="evidence" value="ECO:0007669"/>
    <property type="project" value="TreeGrafter"/>
</dbReference>
<keyword evidence="13" id="KW-0460">Magnesium</keyword>
<dbReference type="GO" id="GO:0016301">
    <property type="term" value="F:kinase activity"/>
    <property type="evidence" value="ECO:0007669"/>
    <property type="project" value="UniProtKB-KW"/>
</dbReference>
<name>A0A139GVC5_9PEZI</name>
<evidence type="ECO:0000256" key="16">
    <source>
        <dbReference type="ARBA" id="ARBA00077829"/>
    </source>
</evidence>
<feature type="compositionally biased region" description="Basic and acidic residues" evidence="17">
    <location>
        <begin position="328"/>
        <end position="347"/>
    </location>
</feature>
<gene>
    <name evidence="19" type="ORF">AC578_10928</name>
</gene>
<dbReference type="InterPro" id="IPR029099">
    <property type="entry name" value="Pribosyltran_N"/>
</dbReference>
<evidence type="ECO:0000256" key="12">
    <source>
        <dbReference type="ARBA" id="ARBA00022840"/>
    </source>
</evidence>
<evidence type="ECO:0000256" key="8">
    <source>
        <dbReference type="ARBA" id="ARBA00022723"/>
    </source>
</evidence>
<keyword evidence="6" id="KW-0597">Phosphoprotein</keyword>
<dbReference type="InterPro" id="IPR000842">
    <property type="entry name" value="PRib_PP_synth_CS"/>
</dbReference>
<feature type="region of interest" description="Disordered" evidence="17">
    <location>
        <begin position="215"/>
        <end position="472"/>
    </location>
</feature>
<evidence type="ECO:0000313" key="19">
    <source>
        <dbReference type="EMBL" id="KXS94132.1"/>
    </source>
</evidence>
<evidence type="ECO:0000256" key="15">
    <source>
        <dbReference type="ARBA" id="ARBA00049535"/>
    </source>
</evidence>
<dbReference type="STRING" id="321146.A0A139GVC5"/>
<evidence type="ECO:0000313" key="20">
    <source>
        <dbReference type="Proteomes" id="UP000070133"/>
    </source>
</evidence>
<keyword evidence="10" id="KW-0547">Nucleotide-binding</keyword>
<keyword evidence="12" id="KW-0067">ATP-binding</keyword>
<evidence type="ECO:0000256" key="2">
    <source>
        <dbReference type="ARBA" id="ARBA00004996"/>
    </source>
</evidence>
<dbReference type="Proteomes" id="UP000070133">
    <property type="component" value="Unassembled WGS sequence"/>
</dbReference>
<keyword evidence="11" id="KW-0418">Kinase</keyword>
<dbReference type="InterPro" id="IPR000836">
    <property type="entry name" value="PRTase_dom"/>
</dbReference>
<dbReference type="FunFam" id="3.40.50.2020:FF:000017">
    <property type="entry name" value="Ribose-phosphate pyrophosphokinase 1"/>
    <property type="match status" value="1"/>
</dbReference>
<dbReference type="PANTHER" id="PTHR10210:SF57">
    <property type="entry name" value="RIBOSE-PHOSPHATE DIPHOSPHOKINASE"/>
    <property type="match status" value="1"/>
</dbReference>
<dbReference type="Gene3D" id="3.40.50.2020">
    <property type="match status" value="3"/>
</dbReference>
<keyword evidence="9" id="KW-0545">Nucleotide biosynthesis</keyword>
<dbReference type="InterPro" id="IPR005946">
    <property type="entry name" value="Rib-P_diPkinase"/>
</dbReference>
<evidence type="ECO:0000256" key="14">
    <source>
        <dbReference type="ARBA" id="ARBA00040334"/>
    </source>
</evidence>
<keyword evidence="7" id="KW-0808">Transferase</keyword>
<dbReference type="PROSITE" id="PS00114">
    <property type="entry name" value="PRPP_SYNTHASE"/>
    <property type="match status" value="1"/>
</dbReference>
<evidence type="ECO:0000256" key="17">
    <source>
        <dbReference type="SAM" id="MobiDB-lite"/>
    </source>
</evidence>
<dbReference type="AlphaFoldDB" id="A0A139GVC5"/>
<accession>A0A139GVC5</accession>
<keyword evidence="8" id="KW-0479">Metal-binding</keyword>
<protein>
    <recommendedName>
        <fullName evidence="14">Ribose-phosphate pyrophosphokinase 1</fullName>
        <ecNumber evidence="4">2.7.6.1</ecNumber>
    </recommendedName>
    <alternativeName>
        <fullName evidence="16">Phosphoribosyl pyrophosphate synthase 1</fullName>
    </alternativeName>
</protein>
<evidence type="ECO:0000256" key="7">
    <source>
        <dbReference type="ARBA" id="ARBA00022679"/>
    </source>
</evidence>
<dbReference type="NCBIfam" id="TIGR01251">
    <property type="entry name" value="ribP_PPkin"/>
    <property type="match status" value="1"/>
</dbReference>
<dbReference type="OrthoDB" id="413572at2759"/>
<evidence type="ECO:0000259" key="18">
    <source>
        <dbReference type="Pfam" id="PF13793"/>
    </source>
</evidence>
<dbReference type="EC" id="2.7.6.1" evidence="4"/>
<reference evidence="19 20" key="1">
    <citation type="submission" date="2015-07" db="EMBL/GenBank/DDBJ databases">
        <title>Comparative genomics of the Sigatoka disease complex on banana suggests a link between parallel evolutionary changes in Pseudocercospora fijiensis and Pseudocercospora eumusae and increased virulence on the banana host.</title>
        <authorList>
            <person name="Chang T.-C."/>
            <person name="Salvucci A."/>
            <person name="Crous P.W."/>
            <person name="Stergiopoulos I."/>
        </authorList>
    </citation>
    <scope>NUCLEOTIDE SEQUENCE [LARGE SCALE GENOMIC DNA]</scope>
    <source>
        <strain evidence="19 20">CBS 114824</strain>
    </source>
</reference>
<dbReference type="GO" id="GO:0009156">
    <property type="term" value="P:ribonucleoside monophosphate biosynthetic process"/>
    <property type="evidence" value="ECO:0007669"/>
    <property type="project" value="InterPro"/>
</dbReference>
<evidence type="ECO:0000256" key="1">
    <source>
        <dbReference type="ARBA" id="ARBA00004496"/>
    </source>
</evidence>
<evidence type="ECO:0000256" key="11">
    <source>
        <dbReference type="ARBA" id="ARBA00022777"/>
    </source>
</evidence>
<dbReference type="GO" id="GO:0006015">
    <property type="term" value="P:5-phosphoribose 1-diphosphate biosynthetic process"/>
    <property type="evidence" value="ECO:0007669"/>
    <property type="project" value="TreeGrafter"/>
</dbReference>
<dbReference type="GO" id="GO:0005524">
    <property type="term" value="F:ATP binding"/>
    <property type="evidence" value="ECO:0007669"/>
    <property type="project" value="UniProtKB-KW"/>
</dbReference>
<feature type="compositionally biased region" description="Basic and acidic residues" evidence="17">
    <location>
        <begin position="234"/>
        <end position="244"/>
    </location>
</feature>
<feature type="compositionally biased region" description="Gly residues" evidence="17">
    <location>
        <begin position="443"/>
        <end position="455"/>
    </location>
</feature>
<dbReference type="Pfam" id="PF14572">
    <property type="entry name" value="Pribosyl_synth"/>
    <property type="match status" value="1"/>
</dbReference>
<evidence type="ECO:0000256" key="3">
    <source>
        <dbReference type="ARBA" id="ARBA00006478"/>
    </source>
</evidence>
<evidence type="ECO:0000256" key="5">
    <source>
        <dbReference type="ARBA" id="ARBA00022490"/>
    </source>
</evidence>
<feature type="compositionally biased region" description="Acidic residues" evidence="17">
    <location>
        <begin position="370"/>
        <end position="382"/>
    </location>
</feature>
<dbReference type="PANTHER" id="PTHR10210">
    <property type="entry name" value="RIBOSE-PHOSPHATE DIPHOSPHOKINASE FAMILY MEMBER"/>
    <property type="match status" value="1"/>
</dbReference>
<proteinExistence type="inferred from homology"/>
<sequence length="592" mass="64733">MRQTCIFSGSSCPSLVNAICQRLGQKPADVDLKKFANGETSVEISMKHLTSVVHQPPDALLTYREETSVRDQDVFIVQSGSSQINDNVMEMLIMISACKGGSARSITAVMPYFPYSRQSKKKAHRGAITARMLANLVKVAGVDHVITIDLHATQMQGFFKCPVDNLFAEPLLSKWIRQNIPDWFDSVVVSKNPGGTKRVTSLADRLGLHFGIVTTDRRRPKHPPSIMNSAIFDRLGEDGTNDREAQEEEAEESRQNSPNGHKTSPDRTQIDPKERASPNSKSPPGAGRRYPYRPAAPRSATASAYSSAAQARLVNGSGPTSHPLANAHRPDSIDEGNEDRVEKKAEDSAEGTGLQRVHTVPTVEPSHDDDGYEESEGDDDTDERARDVITGRLIHGHIVDDDVPSPSTSHYSANRNRQSSEDEDPPDHMMQSFVSTTSSRWGAGNGHAGGLGGTGDATHSDEEEEEALQNPEIETHVTLVGNVRDRSVIIVDDMIDKAGSWIAAAETVVKRGQATKVYCMATHGLFGGDSLQQLEACDEIEAVIVTNAFPIPEETRRKSRKLIVLDVSGLLAEAIRRNHHGESISQLYHIMD</sequence>
<evidence type="ECO:0000256" key="9">
    <source>
        <dbReference type="ARBA" id="ARBA00022727"/>
    </source>
</evidence>
<dbReference type="CDD" id="cd06223">
    <property type="entry name" value="PRTases_typeI"/>
    <property type="match status" value="2"/>
</dbReference>